<dbReference type="Proteomes" id="UP000033636">
    <property type="component" value="Unassembled WGS sequence"/>
</dbReference>
<name>A0ACC6V3E4_9CREN</name>
<sequence length="130" mass="13381">MRGLGLLIGVTLGAFAVSALLYAGLLPAGRAPQPQYGSCEAVVAVLDNGSALVVAGWYLTPQAVEAGQFFNPVFAAVNQTAVRGGEVYAIFSEKFYSLLLYAPGAGAFEPLVSAAYAINGTWPPTGRATP</sequence>
<protein>
    <submittedName>
        <fullName evidence="1">Uncharacterized protein</fullName>
    </submittedName>
</protein>
<comment type="caution">
    <text evidence="1">The sequence shown here is derived from an EMBL/GenBank/DDBJ whole genome shotgun (WGS) entry which is preliminary data.</text>
</comment>
<accession>A0ACC6V3E4</accession>
<reference evidence="1" key="1">
    <citation type="submission" date="2024-07" db="EMBL/GenBank/DDBJ databases">
        <title>Metagenome and Metagenome-Assembled Genomes of Archaea from a hot spring from the geothermal field of Los Azufres, Mexico.</title>
        <authorList>
            <person name="Marin-Paredes R."/>
            <person name="Martinez-Romero E."/>
            <person name="Servin-Garciduenas L.E."/>
        </authorList>
    </citation>
    <scope>NUCLEOTIDE SEQUENCE</scope>
</reference>
<proteinExistence type="predicted"/>
<organism evidence="1 2">
    <name type="scientific">Thermoproteus sp. AZ2</name>
    <dbReference type="NCBI Taxonomy" id="1609232"/>
    <lineage>
        <taxon>Archaea</taxon>
        <taxon>Thermoproteota</taxon>
        <taxon>Thermoprotei</taxon>
        <taxon>Thermoproteales</taxon>
        <taxon>Thermoproteaceae</taxon>
        <taxon>Thermoproteus</taxon>
    </lineage>
</organism>
<gene>
    <name evidence="1" type="ORF">TU35_008855</name>
</gene>
<evidence type="ECO:0000313" key="2">
    <source>
        <dbReference type="Proteomes" id="UP000033636"/>
    </source>
</evidence>
<evidence type="ECO:0000313" key="1">
    <source>
        <dbReference type="EMBL" id="MFB6491323.1"/>
    </source>
</evidence>
<dbReference type="EMBL" id="JZWT02000029">
    <property type="protein sequence ID" value="MFB6491323.1"/>
    <property type="molecule type" value="Genomic_DNA"/>
</dbReference>